<dbReference type="RefSeq" id="XP_058341535.1">
    <property type="nucleotide sequence ID" value="XM_058487713.1"/>
</dbReference>
<feature type="transmembrane region" description="Helical" evidence="2">
    <location>
        <begin position="6"/>
        <end position="25"/>
    </location>
</feature>
<keyword evidence="4" id="KW-1185">Reference proteome</keyword>
<organism evidence="3 4">
    <name type="scientific">Lichtheimia ornata</name>
    <dbReference type="NCBI Taxonomy" id="688661"/>
    <lineage>
        <taxon>Eukaryota</taxon>
        <taxon>Fungi</taxon>
        <taxon>Fungi incertae sedis</taxon>
        <taxon>Mucoromycota</taxon>
        <taxon>Mucoromycotina</taxon>
        <taxon>Mucoromycetes</taxon>
        <taxon>Mucorales</taxon>
        <taxon>Lichtheimiaceae</taxon>
        <taxon>Lichtheimia</taxon>
    </lineage>
</organism>
<evidence type="ECO:0000313" key="4">
    <source>
        <dbReference type="Proteomes" id="UP001234581"/>
    </source>
</evidence>
<protein>
    <submittedName>
        <fullName evidence="3">Uncharacterized protein</fullName>
    </submittedName>
</protein>
<comment type="caution">
    <text evidence="3">The sequence shown here is derived from an EMBL/GenBank/DDBJ whole genome shotgun (WGS) entry which is preliminary data.</text>
</comment>
<sequence>MSAVAFNVLWIVCVLLLLLALFLAVRRRRMASRQIAQARQQTQAYRQEIHGTNAAPDVQIYMPSYHEYLSAQRQYGQPTAVATGNVEMGSVQPPPPVYKAEDQPPPSYQDYNKDVRIQAGAASSSAN</sequence>
<dbReference type="AlphaFoldDB" id="A0AAD7UZZ9"/>
<evidence type="ECO:0000256" key="2">
    <source>
        <dbReference type="SAM" id="Phobius"/>
    </source>
</evidence>
<gene>
    <name evidence="3" type="ORF">O0I10_007699</name>
</gene>
<evidence type="ECO:0000313" key="3">
    <source>
        <dbReference type="EMBL" id="KAJ8656622.1"/>
    </source>
</evidence>
<dbReference type="Proteomes" id="UP001234581">
    <property type="component" value="Unassembled WGS sequence"/>
</dbReference>
<keyword evidence="2" id="KW-0812">Transmembrane</keyword>
<feature type="compositionally biased region" description="Pro residues" evidence="1">
    <location>
        <begin position="92"/>
        <end position="107"/>
    </location>
</feature>
<keyword evidence="2" id="KW-1133">Transmembrane helix</keyword>
<proteinExistence type="predicted"/>
<keyword evidence="2" id="KW-0472">Membrane</keyword>
<feature type="region of interest" description="Disordered" evidence="1">
    <location>
        <begin position="82"/>
        <end position="127"/>
    </location>
</feature>
<dbReference type="Pfam" id="PF15345">
    <property type="entry name" value="TMEM51"/>
    <property type="match status" value="1"/>
</dbReference>
<reference evidence="3 4" key="1">
    <citation type="submission" date="2023-03" db="EMBL/GenBank/DDBJ databases">
        <title>Genome sequence of Lichtheimia ornata CBS 291.66.</title>
        <authorList>
            <person name="Mohabir J.T."/>
            <person name="Shea T.P."/>
            <person name="Kurbessoian T."/>
            <person name="Berby B."/>
            <person name="Fontaine J."/>
            <person name="Livny J."/>
            <person name="Gnirke A."/>
            <person name="Stajich J.E."/>
            <person name="Cuomo C.A."/>
        </authorList>
    </citation>
    <scope>NUCLEOTIDE SEQUENCE [LARGE SCALE GENOMIC DNA]</scope>
    <source>
        <strain evidence="3">CBS 291.66</strain>
    </source>
</reference>
<accession>A0AAD7UZZ9</accession>
<dbReference type="EMBL" id="JARTCD010000038">
    <property type="protein sequence ID" value="KAJ8656622.1"/>
    <property type="molecule type" value="Genomic_DNA"/>
</dbReference>
<dbReference type="GeneID" id="83215107"/>
<evidence type="ECO:0000256" key="1">
    <source>
        <dbReference type="SAM" id="MobiDB-lite"/>
    </source>
</evidence>
<name>A0AAD7UZZ9_9FUNG</name>